<gene>
    <name evidence="1" type="ORF">O6H91_22G010100</name>
</gene>
<reference evidence="2" key="1">
    <citation type="journal article" date="2024" name="Proc. Natl. Acad. Sci. U.S.A.">
        <title>Extraordinary preservation of gene collinearity over three hundred million years revealed in homosporous lycophytes.</title>
        <authorList>
            <person name="Li C."/>
            <person name="Wickell D."/>
            <person name="Kuo L.Y."/>
            <person name="Chen X."/>
            <person name="Nie B."/>
            <person name="Liao X."/>
            <person name="Peng D."/>
            <person name="Ji J."/>
            <person name="Jenkins J."/>
            <person name="Williams M."/>
            <person name="Shu S."/>
            <person name="Plott C."/>
            <person name="Barry K."/>
            <person name="Rajasekar S."/>
            <person name="Grimwood J."/>
            <person name="Han X."/>
            <person name="Sun S."/>
            <person name="Hou Z."/>
            <person name="He W."/>
            <person name="Dai G."/>
            <person name="Sun C."/>
            <person name="Schmutz J."/>
            <person name="Leebens-Mack J.H."/>
            <person name="Li F.W."/>
            <person name="Wang L."/>
        </authorList>
    </citation>
    <scope>NUCLEOTIDE SEQUENCE [LARGE SCALE GENOMIC DNA]</scope>
    <source>
        <strain evidence="2">cv. PW_Plant_1</strain>
    </source>
</reference>
<keyword evidence="2" id="KW-1185">Reference proteome</keyword>
<proteinExistence type="predicted"/>
<evidence type="ECO:0000313" key="2">
    <source>
        <dbReference type="Proteomes" id="UP001162992"/>
    </source>
</evidence>
<comment type="caution">
    <text evidence="1">The sequence shown here is derived from an EMBL/GenBank/DDBJ whole genome shotgun (WGS) entry which is preliminary data.</text>
</comment>
<sequence length="408" mass="44309">MADMRGGTEGLKPSTSVVRTVRFNRLMQSRQLTGERFSTLPCLVSRVSEQMLELMNHPAFPESTSVSEFGFKNLCLQDECERAVTSVDETDEKGKQKQKTKRKGVLAVRLKLGNASIKRLLSGAFAGAVSRTAVAPLETIRTHLMVGSAGKSIGAVFSHIIETEGWQGLFRGNGINVLRVAPSKAIELFAYDTVKTFLTSKPKVQSLIHLPASTVAGATAGVCSTLCTYPLELLKTRVTIQHGVYDNVFHAFMKICREEGAKELYRGLAPSLIGVVPYAATNYFAYESLRKIYKNVTNQEFVGNFATLLIGSAAGAIASATTFPLEVARKHMQVGALSGRQVYGNVFHALSSILEHEGPAGLYRGLGASCMKLMPAAGISFMCYEACKRLIIEEENEQKSRKGPAVSV</sequence>
<dbReference type="Proteomes" id="UP001162992">
    <property type="component" value="Chromosome 22"/>
</dbReference>
<protein>
    <submittedName>
        <fullName evidence="1">Uncharacterized protein</fullName>
    </submittedName>
</protein>
<organism evidence="1 2">
    <name type="scientific">Diphasiastrum complanatum</name>
    <name type="common">Issler's clubmoss</name>
    <name type="synonym">Lycopodium complanatum</name>
    <dbReference type="NCBI Taxonomy" id="34168"/>
    <lineage>
        <taxon>Eukaryota</taxon>
        <taxon>Viridiplantae</taxon>
        <taxon>Streptophyta</taxon>
        <taxon>Embryophyta</taxon>
        <taxon>Tracheophyta</taxon>
        <taxon>Lycopodiopsida</taxon>
        <taxon>Lycopodiales</taxon>
        <taxon>Lycopodiaceae</taxon>
        <taxon>Lycopodioideae</taxon>
        <taxon>Diphasiastrum</taxon>
    </lineage>
</organism>
<dbReference type="EMBL" id="CM055113">
    <property type="protein sequence ID" value="KAJ7515310.1"/>
    <property type="molecule type" value="Genomic_DNA"/>
</dbReference>
<accession>A0ACC2ACL4</accession>
<evidence type="ECO:0000313" key="1">
    <source>
        <dbReference type="EMBL" id="KAJ7515310.1"/>
    </source>
</evidence>
<name>A0ACC2ACL4_DIPCM</name>